<dbReference type="SUPFAM" id="SSF54786">
    <property type="entry name" value="YcfA/nrd intein domain"/>
    <property type="match status" value="1"/>
</dbReference>
<dbReference type="AlphaFoldDB" id="A0A4Q4KNG2"/>
<gene>
    <name evidence="1" type="ORF">ERX46_06305</name>
</gene>
<dbReference type="InterPro" id="IPR038570">
    <property type="entry name" value="HicA_sf"/>
</dbReference>
<dbReference type="Proteomes" id="UP000293952">
    <property type="component" value="Unassembled WGS sequence"/>
</dbReference>
<organism evidence="1 2">
    <name type="scientific">Brumimicrobium glaciale</name>
    <dbReference type="NCBI Taxonomy" id="200475"/>
    <lineage>
        <taxon>Bacteria</taxon>
        <taxon>Pseudomonadati</taxon>
        <taxon>Bacteroidota</taxon>
        <taxon>Flavobacteriia</taxon>
        <taxon>Flavobacteriales</taxon>
        <taxon>Crocinitomicaceae</taxon>
        <taxon>Brumimicrobium</taxon>
    </lineage>
</organism>
<comment type="caution">
    <text evidence="1">The sequence shown here is derived from an EMBL/GenBank/DDBJ whole genome shotgun (WGS) entry which is preliminary data.</text>
</comment>
<dbReference type="OrthoDB" id="680615at2"/>
<evidence type="ECO:0000313" key="2">
    <source>
        <dbReference type="Proteomes" id="UP000293952"/>
    </source>
</evidence>
<sequence length="76" mass="8872">MSTKHLRNIPLKLYRDFLLDQGCSCNRTKGGHEHWSRSDLLRPITVQTHVDPVPEFIIKNALKQLGLTKKDFTDWI</sequence>
<evidence type="ECO:0000313" key="1">
    <source>
        <dbReference type="EMBL" id="RYM34983.1"/>
    </source>
</evidence>
<accession>A0A4Q4KNG2</accession>
<proteinExistence type="predicted"/>
<reference evidence="1 2" key="1">
    <citation type="submission" date="2019-02" db="EMBL/GenBank/DDBJ databases">
        <title>Genome sequence of the sea-ice species Brumimicrobium glaciale.</title>
        <authorList>
            <person name="Bowman J.P."/>
        </authorList>
    </citation>
    <scope>NUCLEOTIDE SEQUENCE [LARGE SCALE GENOMIC DNA]</scope>
    <source>
        <strain evidence="1 2">IC156</strain>
    </source>
</reference>
<dbReference type="EMBL" id="SETE01000002">
    <property type="protein sequence ID" value="RYM34983.1"/>
    <property type="molecule type" value="Genomic_DNA"/>
</dbReference>
<keyword evidence="2" id="KW-1185">Reference proteome</keyword>
<dbReference type="Gene3D" id="3.30.920.30">
    <property type="entry name" value="Hypothetical protein"/>
    <property type="match status" value="1"/>
</dbReference>
<protein>
    <submittedName>
        <fullName evidence="1">Type II toxin-antitoxin system HicA family toxin</fullName>
    </submittedName>
</protein>
<name>A0A4Q4KNG2_9FLAO</name>